<reference evidence="2 3" key="1">
    <citation type="journal article" date="2012" name="Environ. Microbiol.">
        <title>The genome of the ammonia-oxidizing Candidatus Nitrososphaera gargensis: insights into metabolic versatility and environmental adaptations.</title>
        <authorList>
            <person name="Spang A."/>
            <person name="Poehlein A."/>
            <person name="Offre P."/>
            <person name="Zumbragel S."/>
            <person name="Haider S."/>
            <person name="Rychlik N."/>
            <person name="Nowka B."/>
            <person name="Schmeisser C."/>
            <person name="Lebedeva E.V."/>
            <person name="Rattei T."/>
            <person name="Bohm C."/>
            <person name="Schmid M."/>
            <person name="Galushko A."/>
            <person name="Hatzenpichler R."/>
            <person name="Weinmaier T."/>
            <person name="Daniel R."/>
            <person name="Schleper C."/>
            <person name="Spieck E."/>
            <person name="Streit W."/>
            <person name="Wagner M."/>
        </authorList>
    </citation>
    <scope>NUCLEOTIDE SEQUENCE [LARGE SCALE GENOMIC DNA]</scope>
    <source>
        <strain evidence="3">Ga9.2</strain>
    </source>
</reference>
<keyword evidence="3" id="KW-1185">Reference proteome</keyword>
<name>K0IKU2_NITGG</name>
<dbReference type="Proteomes" id="UP000008037">
    <property type="component" value="Chromosome"/>
</dbReference>
<organism evidence="2 3">
    <name type="scientific">Nitrososphaera gargensis (strain Ga9.2)</name>
    <dbReference type="NCBI Taxonomy" id="1237085"/>
    <lineage>
        <taxon>Archaea</taxon>
        <taxon>Nitrososphaerota</taxon>
        <taxon>Nitrososphaeria</taxon>
        <taxon>Nitrososphaerales</taxon>
        <taxon>Nitrososphaeraceae</taxon>
        <taxon>Nitrososphaera</taxon>
    </lineage>
</organism>
<evidence type="ECO:0000313" key="2">
    <source>
        <dbReference type="EMBL" id="AFU59993.1"/>
    </source>
</evidence>
<dbReference type="RefSeq" id="WP_015020527.1">
    <property type="nucleotide sequence ID" value="NC_018719.1"/>
</dbReference>
<dbReference type="KEGG" id="nga:Ngar_c30770"/>
<proteinExistence type="predicted"/>
<dbReference type="HOGENOM" id="CLU_2366307_0_0_2"/>
<protein>
    <submittedName>
        <fullName evidence="2">Uncharacterized protein</fullName>
    </submittedName>
</protein>
<dbReference type="AlphaFoldDB" id="K0IKU2"/>
<feature type="transmembrane region" description="Helical" evidence="1">
    <location>
        <begin position="6"/>
        <end position="26"/>
    </location>
</feature>
<dbReference type="BioCyc" id="CNIT1237085:G1324-3077-MONOMER"/>
<keyword evidence="1" id="KW-0472">Membrane</keyword>
<evidence type="ECO:0000313" key="3">
    <source>
        <dbReference type="Proteomes" id="UP000008037"/>
    </source>
</evidence>
<dbReference type="STRING" id="1237085.Ngar_c30770"/>
<feature type="transmembrane region" description="Helical" evidence="1">
    <location>
        <begin position="58"/>
        <end position="80"/>
    </location>
</feature>
<gene>
    <name evidence="2" type="ordered locus">Ngar_c30770</name>
</gene>
<evidence type="ECO:0000256" key="1">
    <source>
        <dbReference type="SAM" id="Phobius"/>
    </source>
</evidence>
<feature type="transmembrane region" description="Helical" evidence="1">
    <location>
        <begin position="33"/>
        <end position="52"/>
    </location>
</feature>
<dbReference type="GeneID" id="13796887"/>
<dbReference type="EMBL" id="CP002408">
    <property type="protein sequence ID" value="AFU59993.1"/>
    <property type="molecule type" value="Genomic_DNA"/>
</dbReference>
<dbReference type="InParanoid" id="K0IKU2"/>
<keyword evidence="1" id="KW-1133">Transmembrane helix</keyword>
<accession>K0IKU2</accession>
<keyword evidence="1" id="KW-0812">Transmembrane</keyword>
<sequence>MPRQETRTFIFATSWLILSIAAFTVVVRQKSVLVSALLVISGLILTIDGLIVTRNLTVVYFLGPAIGFIFALIVLALGIAKSVITATKKSSISLK</sequence>